<evidence type="ECO:0000313" key="1">
    <source>
        <dbReference type="EMBL" id="KAF5572494.1"/>
    </source>
</evidence>
<keyword evidence="2" id="KW-1185">Reference proteome</keyword>
<dbReference type="EMBL" id="JAAOAS010000754">
    <property type="protein sequence ID" value="KAF5572494.1"/>
    <property type="molecule type" value="Genomic_DNA"/>
</dbReference>
<reference evidence="1 2" key="1">
    <citation type="submission" date="2020-05" db="EMBL/GenBank/DDBJ databases">
        <title>Identification and distribution of gene clusters putatively required for synthesis of sphingolipid metabolism inhibitors in phylogenetically diverse species of the filamentous fungus Fusarium.</title>
        <authorList>
            <person name="Kim H.-S."/>
            <person name="Busman M."/>
            <person name="Brown D.W."/>
            <person name="Divon H."/>
            <person name="Uhlig S."/>
            <person name="Proctor R.H."/>
        </authorList>
    </citation>
    <scope>NUCLEOTIDE SEQUENCE [LARGE SCALE GENOMIC DNA]</scope>
    <source>
        <strain evidence="1 2">NRRL 36939</strain>
    </source>
</reference>
<organism evidence="1 2">
    <name type="scientific">Fusarium pseudocircinatum</name>
    <dbReference type="NCBI Taxonomy" id="56676"/>
    <lineage>
        <taxon>Eukaryota</taxon>
        <taxon>Fungi</taxon>
        <taxon>Dikarya</taxon>
        <taxon>Ascomycota</taxon>
        <taxon>Pezizomycotina</taxon>
        <taxon>Sordariomycetes</taxon>
        <taxon>Hypocreomycetidae</taxon>
        <taxon>Hypocreales</taxon>
        <taxon>Nectriaceae</taxon>
        <taxon>Fusarium</taxon>
        <taxon>Fusarium fujikuroi species complex</taxon>
    </lineage>
</organism>
<sequence length="922" mass="105730">MATPEEAERIVKEVMEYYGYLDHDMMDDIGRFNSDYRRRIDENWLKMENAASHSIKVLARNIYGSGARFVFELLQNAEDNSFRKADDKNDPPFISFQIHPTHIVVECNEDGFTSLDLKAICSVGESTKTVRHGYIGAKVIGFKSVFIAASRVHIQSGNYSFEFRHNRNNPGLGMVRPIWVKPTETIPCPLTRTTLYLHDQGNEEEIEHLKTVIAMQFDDLQETCLLFLRKLSKISVTFHDRQGNIQRSKQFTKRKIDDYRVSLETARRARVAMLPPLKRRGRDKKIGAARELYVFELLSKLDLPGWGRGNWQSTIRTCANVHPEYADLTHWPNRETADLVYSDTEGDLTRLLVDAETLSDDWSTRRPRYYIEVKITTGPCGTPFYMSGNQYRLMERIHHTIARTSQFITMASAEEAEQIVRSLNGDIKLGKHVEPNAKKVLHEILRYANSRSFTKVIAASEAPTIKFRIYGYDRIVIEYNDDGLTKADLETICQPLFEEQTGGYNFRTIVIANKKVRIQSGNFSFDLQHIIPDPEDNAMRPVWVSPTETIPNNMTRITLYLHDQGSKKEIENLRKTIRSQFEKLHEASFVFLKDIKWMRIDFLDDAGFLIRSKVLQKTNVGKHGVELDVTDADQGTKTQVYHVTDYSVDNSATYVTLAFPLTDEFTPQVDGIEARQLFNFVPLCASPLAFHVHSDFELGDDGHGLATTSAHNITIRDLIANAFFKAILKFLENNCLWHTWPLFLTPILEDTNPFWSALDSDIRSWISQNPVLRSKGPRAWRLISHLTRVPPEAQDENGKPLLNDPLSDSYLLRKYPIDLESPKPKMHTSTSRDWHIAMSRLLTKFLTDDERLDKLKSLPIVQLRDGSWTSAASGPVYFPNSDHGAIPESLKFRDVTLLATSQPERRTLYEKLGVFQPTTKEV</sequence>
<accession>A0A8H5KFU4</accession>
<name>A0A8H5KFU4_9HYPO</name>
<dbReference type="AlphaFoldDB" id="A0A8H5KFU4"/>
<proteinExistence type="predicted"/>
<evidence type="ECO:0000313" key="2">
    <source>
        <dbReference type="Proteomes" id="UP000546213"/>
    </source>
</evidence>
<dbReference type="InterPro" id="IPR036890">
    <property type="entry name" value="HATPase_C_sf"/>
</dbReference>
<dbReference type="Gene3D" id="3.30.565.10">
    <property type="entry name" value="Histidine kinase-like ATPase, C-terminal domain"/>
    <property type="match status" value="1"/>
</dbReference>
<gene>
    <name evidence="1" type="ORF">FPCIR_14268</name>
</gene>
<dbReference type="Proteomes" id="UP000546213">
    <property type="component" value="Unassembled WGS sequence"/>
</dbReference>
<dbReference type="OrthoDB" id="1262810at2759"/>
<dbReference type="InterPro" id="IPR052957">
    <property type="entry name" value="Auxin_embryo_med"/>
</dbReference>
<dbReference type="PANTHER" id="PTHR32387">
    <property type="entry name" value="WU:FJ29H11"/>
    <property type="match status" value="1"/>
</dbReference>
<dbReference type="SUPFAM" id="SSF55874">
    <property type="entry name" value="ATPase domain of HSP90 chaperone/DNA topoisomerase II/histidine kinase"/>
    <property type="match status" value="1"/>
</dbReference>
<protein>
    <submittedName>
        <fullName evidence="1">Uncharacterized protein</fullName>
    </submittedName>
</protein>
<comment type="caution">
    <text evidence="1">The sequence shown here is derived from an EMBL/GenBank/DDBJ whole genome shotgun (WGS) entry which is preliminary data.</text>
</comment>
<dbReference type="PANTHER" id="PTHR32387:SF0">
    <property type="entry name" value="PROTEIN NO VEIN"/>
    <property type="match status" value="1"/>
</dbReference>